<evidence type="ECO:0000259" key="1">
    <source>
        <dbReference type="PROSITE" id="PS50805"/>
    </source>
</evidence>
<accession>G3INA4</accession>
<dbReference type="Gene3D" id="6.10.140.140">
    <property type="match status" value="1"/>
</dbReference>
<dbReference type="EMBL" id="JH005639">
    <property type="protein sequence ID" value="EGW15277.1"/>
    <property type="molecule type" value="Genomic_DNA"/>
</dbReference>
<organism evidence="2 3">
    <name type="scientific">Cricetulus griseus</name>
    <name type="common">Chinese hamster</name>
    <name type="synonym">Cricetulus barabensis griseus</name>
    <dbReference type="NCBI Taxonomy" id="10029"/>
    <lineage>
        <taxon>Eukaryota</taxon>
        <taxon>Metazoa</taxon>
        <taxon>Chordata</taxon>
        <taxon>Craniata</taxon>
        <taxon>Vertebrata</taxon>
        <taxon>Euteleostomi</taxon>
        <taxon>Mammalia</taxon>
        <taxon>Eutheria</taxon>
        <taxon>Euarchontoglires</taxon>
        <taxon>Glires</taxon>
        <taxon>Rodentia</taxon>
        <taxon>Myomorpha</taxon>
        <taxon>Muroidea</taxon>
        <taxon>Cricetidae</taxon>
        <taxon>Cricetinae</taxon>
        <taxon>Cricetulus</taxon>
    </lineage>
</organism>
<feature type="domain" description="KRAB" evidence="1">
    <location>
        <begin position="3"/>
        <end position="75"/>
    </location>
</feature>
<reference evidence="3" key="1">
    <citation type="journal article" date="2011" name="Nat. Biotechnol.">
        <title>The genomic sequence of the Chinese hamster ovary (CHO)-K1 cell line.</title>
        <authorList>
            <person name="Xu X."/>
            <person name="Nagarajan H."/>
            <person name="Lewis N.E."/>
            <person name="Pan S."/>
            <person name="Cai Z."/>
            <person name="Liu X."/>
            <person name="Chen W."/>
            <person name="Xie M."/>
            <person name="Wang W."/>
            <person name="Hammond S."/>
            <person name="Andersen M.R."/>
            <person name="Neff N."/>
            <person name="Passarelli B."/>
            <person name="Koh W."/>
            <person name="Fan H.C."/>
            <person name="Wang J."/>
            <person name="Gui Y."/>
            <person name="Lee K.H."/>
            <person name="Betenbaugh M.J."/>
            <person name="Quake S.R."/>
            <person name="Famili I."/>
            <person name="Palsson B.O."/>
            <person name="Wang J."/>
        </authorList>
    </citation>
    <scope>NUCLEOTIDE SEQUENCE [LARGE SCALE GENOMIC DNA]</scope>
    <source>
        <strain evidence="3">CHO K1 cell line</strain>
    </source>
</reference>
<dbReference type="InterPro" id="IPR001909">
    <property type="entry name" value="KRAB"/>
</dbReference>
<evidence type="ECO:0000313" key="2">
    <source>
        <dbReference type="EMBL" id="EGW15277.1"/>
    </source>
</evidence>
<dbReference type="GO" id="GO:0006355">
    <property type="term" value="P:regulation of DNA-templated transcription"/>
    <property type="evidence" value="ECO:0007669"/>
    <property type="project" value="InterPro"/>
</dbReference>
<dbReference type="AlphaFoldDB" id="G3INA4"/>
<dbReference type="PANTHER" id="PTHR14947:SF26">
    <property type="entry name" value="RIKEN CDNA D130040H23 GENE"/>
    <property type="match status" value="1"/>
</dbReference>
<dbReference type="Pfam" id="PF01352">
    <property type="entry name" value="KRAB"/>
    <property type="match status" value="1"/>
</dbReference>
<dbReference type="InParanoid" id="G3INA4"/>
<proteinExistence type="predicted"/>
<protein>
    <submittedName>
        <fullName evidence="2">Zinc finger protein 101</fullName>
    </submittedName>
</protein>
<gene>
    <name evidence="2" type="ORF">I79_025416</name>
</gene>
<evidence type="ECO:0000313" key="3">
    <source>
        <dbReference type="Proteomes" id="UP000001075"/>
    </source>
</evidence>
<dbReference type="PANTHER" id="PTHR14947">
    <property type="entry name" value="ZINC FINGER PROTEIN"/>
    <property type="match status" value="1"/>
</dbReference>
<dbReference type="CDD" id="cd07765">
    <property type="entry name" value="KRAB_A-box"/>
    <property type="match status" value="1"/>
</dbReference>
<dbReference type="SMART" id="SM00349">
    <property type="entry name" value="KRAB"/>
    <property type="match status" value="1"/>
</dbReference>
<dbReference type="InterPro" id="IPR036051">
    <property type="entry name" value="KRAB_dom_sf"/>
</dbReference>
<dbReference type="SUPFAM" id="SSF109640">
    <property type="entry name" value="KRAB domain (Kruppel-associated box)"/>
    <property type="match status" value="1"/>
</dbReference>
<name>G3INA4_CRIGR</name>
<feature type="non-terminal residue" evidence="2">
    <location>
        <position position="1"/>
    </location>
</feature>
<dbReference type="Proteomes" id="UP000001075">
    <property type="component" value="Unassembled WGS sequence"/>
</dbReference>
<sequence length="159" mass="18334">DAVAYDDVLIKFTQEEWALLNNSQKNLYKDVMMDTYRNRSDIGIFKGMKKFILERNHMNVFNIVKSLHVTVVTNSIKEHKLERKPMNVINVAKFLLILQDDFDAMGFLHFTSTAMALGSTIPFELLTRLILTFVTNLTDGGASRYLGPHSILRLYIRFS</sequence>
<dbReference type="PROSITE" id="PS50805">
    <property type="entry name" value="KRAB"/>
    <property type="match status" value="1"/>
</dbReference>
<dbReference type="InterPro" id="IPR039938">
    <property type="entry name" value="Sp4-like"/>
</dbReference>